<keyword evidence="2" id="KW-0472">Membrane</keyword>
<comment type="caution">
    <text evidence="3">The sequence shown here is derived from an EMBL/GenBank/DDBJ whole genome shotgun (WGS) entry which is preliminary data.</text>
</comment>
<sequence length="852" mass="89798">MSRRRRLQIAEQQQAVAARRRSVAGRRLRRTAEARELSDSSAPDQAAPEVAPEPEQAEPETSPAPGGALGVDDTAPEPSSPVESADAPEEPTEDDDARPVLSPYLQPAAAAAVLSTSAEPHGDDADEDVAEPDGAADSAPAPEPELESEPEPEDEGEPEAAAEPESADEPEPALEAEPESEAAAEPELEPEPDASAPADDETEADADVNAAVVPVAERELEPEDEGEPEAAAEPEPEPPLEPEPGAEPDAESTAVLPPVPALSEADQRSLYAELGETDDAPLPEFLTREPEPAGPPRRWPRVLVLVLVVIGLLYVIAQAAVADRVPRGAEALGVPLGGLSTDEAVGALQPVADEASAAPVSLVVATSSYLTFPDRLGLSVDAEATVAEHTGFSLSPMRLWDQIVGIEEIDVVLAVDEERLDSESRSAASVLDTPAHDALVQIVDGVAEPRGGTQAAIVDSSDLRDVVLAQWPATRIQVPADFTDPELGFEDARVFADSLNSGPLTTDVTLTWDGGEIPVAHEDIAGAASVEAVDGVYELKVDGGSLAPGMIDAFPELVIDPVDASISFDAQHQIVVDGGAPGLTVDGEALGEVLASAVTVDGATGEVPFVATEAQSTAETLGAGDFKEIVSSFDTPLTNEPVRTQNLRTAAADVENTIVMPGEQFDLHDVLSPITEEEGYSYAHVIVNGILTDGIGGGLSQMATTSYNAAYFAGYQIDDFRPHSVWFQRYPAGRESTIYGTQINMVFTNDTPYAAVVNSYVEAGRLHVDIWSTPYYTVETQASGKRNVVQPGVTEVSAANCSAKGAGQPGFTITNYRQVFLDGEQVKDEDYTWTYRPDNAIRCVSPDDEDDE</sequence>
<accession>A0ABT8G1F6</accession>
<dbReference type="Proteomes" id="UP001172738">
    <property type="component" value="Unassembled WGS sequence"/>
</dbReference>
<feature type="compositionally biased region" description="Acidic residues" evidence="1">
    <location>
        <begin position="220"/>
        <end position="250"/>
    </location>
</feature>
<dbReference type="Pfam" id="PF04294">
    <property type="entry name" value="VanW"/>
    <property type="match status" value="1"/>
</dbReference>
<dbReference type="PANTHER" id="PTHR35788">
    <property type="entry name" value="EXPORTED PROTEIN-RELATED"/>
    <property type="match status" value="1"/>
</dbReference>
<organism evidence="3 4">
    <name type="scientific">Demequina zhanjiangensis</name>
    <dbReference type="NCBI Taxonomy" id="3051659"/>
    <lineage>
        <taxon>Bacteria</taxon>
        <taxon>Bacillati</taxon>
        <taxon>Actinomycetota</taxon>
        <taxon>Actinomycetes</taxon>
        <taxon>Micrococcales</taxon>
        <taxon>Demequinaceae</taxon>
        <taxon>Demequina</taxon>
    </lineage>
</organism>
<feature type="region of interest" description="Disordered" evidence="1">
    <location>
        <begin position="1"/>
        <end position="254"/>
    </location>
</feature>
<dbReference type="RefSeq" id="WP_301127715.1">
    <property type="nucleotide sequence ID" value="NZ_JAUHPV010000004.1"/>
</dbReference>
<dbReference type="InterPro" id="IPR052913">
    <property type="entry name" value="Glycopeptide_resist_protein"/>
</dbReference>
<name>A0ABT8G1F6_9MICO</name>
<feature type="compositionally biased region" description="Acidic residues" evidence="1">
    <location>
        <begin position="144"/>
        <end position="206"/>
    </location>
</feature>
<feature type="transmembrane region" description="Helical" evidence="2">
    <location>
        <begin position="302"/>
        <end position="321"/>
    </location>
</feature>
<protein>
    <submittedName>
        <fullName evidence="3">VanW family protein</fullName>
    </submittedName>
</protein>
<evidence type="ECO:0000256" key="1">
    <source>
        <dbReference type="SAM" id="MobiDB-lite"/>
    </source>
</evidence>
<dbReference type="EMBL" id="JAUHPV010000004">
    <property type="protein sequence ID" value="MDN4472794.1"/>
    <property type="molecule type" value="Genomic_DNA"/>
</dbReference>
<dbReference type="InterPro" id="IPR007391">
    <property type="entry name" value="Vancomycin_resist_VanW"/>
</dbReference>
<evidence type="ECO:0000313" key="3">
    <source>
        <dbReference type="EMBL" id="MDN4472794.1"/>
    </source>
</evidence>
<keyword evidence="2" id="KW-1133">Transmembrane helix</keyword>
<feature type="compositionally biased region" description="Basic residues" evidence="1">
    <location>
        <begin position="18"/>
        <end position="29"/>
    </location>
</feature>
<proteinExistence type="predicted"/>
<keyword evidence="2" id="KW-0812">Transmembrane</keyword>
<feature type="region of interest" description="Disordered" evidence="1">
    <location>
        <begin position="276"/>
        <end position="295"/>
    </location>
</feature>
<feature type="compositionally biased region" description="Acidic residues" evidence="1">
    <location>
        <begin position="86"/>
        <end position="96"/>
    </location>
</feature>
<dbReference type="PANTHER" id="PTHR35788:SF1">
    <property type="entry name" value="EXPORTED PROTEIN"/>
    <property type="match status" value="1"/>
</dbReference>
<evidence type="ECO:0000313" key="4">
    <source>
        <dbReference type="Proteomes" id="UP001172738"/>
    </source>
</evidence>
<feature type="compositionally biased region" description="Low complexity" evidence="1">
    <location>
        <begin position="42"/>
        <end position="65"/>
    </location>
</feature>
<gene>
    <name evidence="3" type="ORF">QQX04_07290</name>
</gene>
<reference evidence="3" key="1">
    <citation type="submission" date="2023-06" db="EMBL/GenBank/DDBJ databases">
        <title>SYSU T00b26.</title>
        <authorList>
            <person name="Gao L."/>
            <person name="Fang B.-Z."/>
            <person name="Li W.-J."/>
        </authorList>
    </citation>
    <scope>NUCLEOTIDE SEQUENCE</scope>
    <source>
        <strain evidence="3">SYSU T00b26</strain>
    </source>
</reference>
<evidence type="ECO:0000256" key="2">
    <source>
        <dbReference type="SAM" id="Phobius"/>
    </source>
</evidence>
<keyword evidence="4" id="KW-1185">Reference proteome</keyword>